<dbReference type="SUPFAM" id="SSF82171">
    <property type="entry name" value="DPP6 N-terminal domain-like"/>
    <property type="match status" value="1"/>
</dbReference>
<dbReference type="InterPro" id="IPR015943">
    <property type="entry name" value="WD40/YVTN_repeat-like_dom_sf"/>
</dbReference>
<evidence type="ECO:0000313" key="3">
    <source>
        <dbReference type="WBParaSite" id="MBELARI_LOCUS12761"/>
    </source>
</evidence>
<dbReference type="WBParaSite" id="MBELARI_LOCUS12761">
    <property type="protein sequence ID" value="MBELARI_LOCUS12761"/>
    <property type="gene ID" value="MBELARI_LOCUS12761"/>
</dbReference>
<dbReference type="GO" id="GO:0004672">
    <property type="term" value="F:protein kinase activity"/>
    <property type="evidence" value="ECO:0007669"/>
    <property type="project" value="InterPro"/>
</dbReference>
<dbReference type="PANTHER" id="PTHR11909">
    <property type="entry name" value="CASEIN KINASE-RELATED"/>
    <property type="match status" value="1"/>
</dbReference>
<dbReference type="SUPFAM" id="SSF50998">
    <property type="entry name" value="Quinoprotein alcohol dehydrogenase-like"/>
    <property type="match status" value="1"/>
</dbReference>
<dbReference type="AlphaFoldDB" id="A0AAF3EFK6"/>
<feature type="domain" description="Protein kinase" evidence="1">
    <location>
        <begin position="1"/>
        <end position="238"/>
    </location>
</feature>
<dbReference type="SMART" id="SM00220">
    <property type="entry name" value="S_TKc"/>
    <property type="match status" value="1"/>
</dbReference>
<dbReference type="Gene3D" id="2.130.10.10">
    <property type="entry name" value="YVTN repeat-like/Quinoprotein amine dehydrogenase"/>
    <property type="match status" value="2"/>
</dbReference>
<dbReference type="Pfam" id="PF00069">
    <property type="entry name" value="Pkinase"/>
    <property type="match status" value="1"/>
</dbReference>
<evidence type="ECO:0000313" key="2">
    <source>
        <dbReference type="Proteomes" id="UP000887575"/>
    </source>
</evidence>
<accession>A0AAF3EFK6</accession>
<name>A0AAF3EFK6_9BILA</name>
<dbReference type="SUPFAM" id="SSF56112">
    <property type="entry name" value="Protein kinase-like (PK-like)"/>
    <property type="match status" value="1"/>
</dbReference>
<dbReference type="InterPro" id="IPR011047">
    <property type="entry name" value="Quinoprotein_ADH-like_sf"/>
</dbReference>
<sequence>MTRHPHLQLEIPIYHDLRDCPGVPKLHWSGVESRYYIMVVDLLEATFAQLFNYCGKQFSLKTTLMIGIQMVERIEMLHKKGYLHRGIKPENFMIGVNDYKKRVYIIDFGMAQRLPVRYAMDQSMVGTANFISVNAHLGLQQTRRDDLESLAFVLVYFLKGSLPWSDVKVTKPALQFQRVSVIKRNTPFERLCGDLPEEFRLFFEHVRSLTFSQEPDYTYLKRLFSKCLGRFAYAHDYHYDWEIKKEKVAMEKAAEKKLNREEMTENWNVGKISGLDIDHVGFSPDNKYLAGVARNECIVWDCTNGRRVATIPHEQQPVGVFFPINDKIVTITHYGEVTEFHWQGAEALATKTKSNKVGNHWISAINYNPNTRSCYVSLQASSEATDSQIIAELSAKDGLSLKELGPLPAKSTSQSWSIGDQFYVYFEERSVYLRSLTDRKKSNYKNQAEVAKRSAEAHNFCSITATGNNFCAALGHGRVYIWTNVMPRCNIQSPTNSIHWHQDSPLLAMANSAALYSYAYEGILVRFSSARAKPTFCRNDGLARRIQLSLDGSLLALLKDDNSLQLVQTSSFEVYTTCQGIYQPRKGNKQIWVSDYLHHNNIVSNFQPGWLQWTDAITGIVQKTANISLENVEKGETKSNITYYQIEDAFLASYAACTLEARVNWGSLQKRIRIWDRRSPNLRLQETFRVSDETVTLVGCPSPISHDDKIFIAITSKSEFFIYRSYIDPSGVLVWSQDRSRDSHWQNAQFLGCSTVLAGGYWVSLHTTKLEGDGGCAVLWDLQTMNPLEVIQLSSTPLYVEWATPNRFIFATTKEVSAFDLHSMTLVWTVEEYLPVHCSLQGCYLIDGNNVLDFDPNLCLVKETIEFPMKINRLLLRHIPSLSNSVQCLSARSTDGSFVTAVKRNEMTEILPGWQNTKATMTPFAALSANGEDTVEKEAMAYRPVKEQRMVRPIQLFDAPAHLIPSLSTLAPIFIASCLLPPSNQEIKPKLEEANF</sequence>
<keyword evidence="2" id="KW-1185">Reference proteome</keyword>
<protein>
    <recommendedName>
        <fullName evidence="1">Protein kinase domain-containing protein</fullName>
    </recommendedName>
</protein>
<dbReference type="Proteomes" id="UP000887575">
    <property type="component" value="Unassembled WGS sequence"/>
</dbReference>
<proteinExistence type="predicted"/>
<reference evidence="3" key="1">
    <citation type="submission" date="2024-02" db="UniProtKB">
        <authorList>
            <consortium name="WormBaseParasite"/>
        </authorList>
    </citation>
    <scope>IDENTIFICATION</scope>
</reference>
<dbReference type="InterPro" id="IPR000719">
    <property type="entry name" value="Prot_kinase_dom"/>
</dbReference>
<dbReference type="Gene3D" id="1.10.510.10">
    <property type="entry name" value="Transferase(Phosphotransferase) domain 1"/>
    <property type="match status" value="1"/>
</dbReference>
<dbReference type="InterPro" id="IPR011009">
    <property type="entry name" value="Kinase-like_dom_sf"/>
</dbReference>
<evidence type="ECO:0000259" key="1">
    <source>
        <dbReference type="PROSITE" id="PS50011"/>
    </source>
</evidence>
<organism evidence="2 3">
    <name type="scientific">Mesorhabditis belari</name>
    <dbReference type="NCBI Taxonomy" id="2138241"/>
    <lineage>
        <taxon>Eukaryota</taxon>
        <taxon>Metazoa</taxon>
        <taxon>Ecdysozoa</taxon>
        <taxon>Nematoda</taxon>
        <taxon>Chromadorea</taxon>
        <taxon>Rhabditida</taxon>
        <taxon>Rhabditina</taxon>
        <taxon>Rhabditomorpha</taxon>
        <taxon>Rhabditoidea</taxon>
        <taxon>Rhabditidae</taxon>
        <taxon>Mesorhabditinae</taxon>
        <taxon>Mesorhabditis</taxon>
    </lineage>
</organism>
<dbReference type="CDD" id="cd14016">
    <property type="entry name" value="STKc_CK1"/>
    <property type="match status" value="1"/>
</dbReference>
<dbReference type="GO" id="GO:0005524">
    <property type="term" value="F:ATP binding"/>
    <property type="evidence" value="ECO:0007669"/>
    <property type="project" value="InterPro"/>
</dbReference>
<dbReference type="InterPro" id="IPR050235">
    <property type="entry name" value="CK1_Ser-Thr_kinase"/>
</dbReference>
<dbReference type="PROSITE" id="PS50011">
    <property type="entry name" value="PROTEIN_KINASE_DOM"/>
    <property type="match status" value="1"/>
</dbReference>